<name>A0A3P1V475_9FUSO</name>
<reference evidence="1 2" key="1">
    <citation type="submission" date="2018-11" db="EMBL/GenBank/DDBJ databases">
        <title>Genomes From Bacteria Associated with the Canine Oral Cavity: a Test Case for Automated Genome-Based Taxonomic Assignment.</title>
        <authorList>
            <person name="Coil D.A."/>
            <person name="Jospin G."/>
            <person name="Darling A.E."/>
            <person name="Wallis C."/>
            <person name="Davis I.J."/>
            <person name="Harris S."/>
            <person name="Eisen J.A."/>
            <person name="Holcombe L.J."/>
            <person name="O'Flynn C."/>
        </authorList>
    </citation>
    <scope>NUCLEOTIDE SEQUENCE [LARGE SCALE GENOMIC DNA]</scope>
    <source>
        <strain evidence="1 2">OH4460_COT-188</strain>
    </source>
</reference>
<dbReference type="EMBL" id="RQYY01000002">
    <property type="protein sequence ID" value="RRD28517.1"/>
    <property type="molecule type" value="Genomic_DNA"/>
</dbReference>
<evidence type="ECO:0000313" key="1">
    <source>
        <dbReference type="EMBL" id="RRD28517.1"/>
    </source>
</evidence>
<dbReference type="OrthoDB" id="9896295at2"/>
<proteinExistence type="predicted"/>
<evidence type="ECO:0000313" key="2">
    <source>
        <dbReference type="Proteomes" id="UP000281534"/>
    </source>
</evidence>
<gene>
    <name evidence="1" type="ORF">EII27_02550</name>
</gene>
<protein>
    <submittedName>
        <fullName evidence="1">Uncharacterized protein</fullName>
    </submittedName>
</protein>
<accession>A0A3P1V475</accession>
<organism evidence="1 2">
    <name type="scientific">Fusobacterium canifelinum</name>
    <dbReference type="NCBI Taxonomy" id="285729"/>
    <lineage>
        <taxon>Bacteria</taxon>
        <taxon>Fusobacteriati</taxon>
        <taxon>Fusobacteriota</taxon>
        <taxon>Fusobacteriia</taxon>
        <taxon>Fusobacteriales</taxon>
        <taxon>Fusobacteriaceae</taxon>
        <taxon>Fusobacterium</taxon>
    </lineage>
</organism>
<dbReference type="RefSeq" id="WP_124795487.1">
    <property type="nucleotide sequence ID" value="NZ_RQYY01000002.1"/>
</dbReference>
<dbReference type="AlphaFoldDB" id="A0A3P1V475"/>
<dbReference type="Proteomes" id="UP000281534">
    <property type="component" value="Unassembled WGS sequence"/>
</dbReference>
<dbReference type="InterPro" id="IPR030458">
    <property type="entry name" value="Glyco_hydro_31_AS"/>
</dbReference>
<dbReference type="PROSITE" id="PS51257">
    <property type="entry name" value="PROKAR_LIPOPROTEIN"/>
    <property type="match status" value="1"/>
</dbReference>
<sequence>MEVFMKKFLVILMLILGFSCFADQYVISSGKDRFSNIDNVHPGVAVLQDTKTGKYSIYRFTWSHGIWVDMNETWTDKDVATARGGSADLKIFKMLVYKGKKCVNLTQQQLYDILNDIAYEEVRD</sequence>
<comment type="caution">
    <text evidence="1">The sequence shown here is derived from an EMBL/GenBank/DDBJ whole genome shotgun (WGS) entry which is preliminary data.</text>
</comment>
<dbReference type="PROSITE" id="PS00129">
    <property type="entry name" value="GLYCOSYL_HYDROL_F31_1"/>
    <property type="match status" value="1"/>
</dbReference>